<dbReference type="EMBL" id="CP024847">
    <property type="protein sequence ID" value="AUR51385.1"/>
    <property type="molecule type" value="Genomic_DNA"/>
</dbReference>
<dbReference type="RefSeq" id="WP_102950685.1">
    <property type="nucleotide sequence ID" value="NZ_CP024847.1"/>
</dbReference>
<sequence length="167" mass="18805">MGLWLSAGAGYVLYYNRTSSVLNKVTGASLSINAGYAFLTLENKLNLIPYVRMQHIGQSLSTGYDSSQVDYTDAYGPGLITEYDAIRDTLKFRFDTNVLFSNTKSSFVSPNNYPDQSNTNTLWSFSPSIQYNITKVLTTQFIYSYTINTYNPSMSANTFDFRIGIIY</sequence>
<proteinExistence type="predicted"/>
<keyword evidence="2" id="KW-1185">Reference proteome</keyword>
<evidence type="ECO:0000313" key="2">
    <source>
        <dbReference type="Proteomes" id="UP000236655"/>
    </source>
</evidence>
<dbReference type="AlphaFoldDB" id="A0A2I7N593"/>
<organism evidence="1 2">
    <name type="scientific">Aquella oligotrophica</name>
    <dbReference type="NCBI Taxonomy" id="2067065"/>
    <lineage>
        <taxon>Bacteria</taxon>
        <taxon>Pseudomonadati</taxon>
        <taxon>Pseudomonadota</taxon>
        <taxon>Betaproteobacteria</taxon>
        <taxon>Neisseriales</taxon>
        <taxon>Neisseriaceae</taxon>
        <taxon>Aquella</taxon>
    </lineage>
</organism>
<reference evidence="2" key="1">
    <citation type="submission" date="2017-11" db="EMBL/GenBank/DDBJ databases">
        <authorList>
            <person name="Chan K.G."/>
            <person name="Lee L.S."/>
        </authorList>
    </citation>
    <scope>NUCLEOTIDE SEQUENCE [LARGE SCALE GENOMIC DNA]</scope>
    <source>
        <strain evidence="2">DSM 100970</strain>
    </source>
</reference>
<protein>
    <submittedName>
        <fullName evidence="1">Uncharacterized protein</fullName>
    </submittedName>
</protein>
<dbReference type="KEGG" id="nba:CUN60_03410"/>
<dbReference type="Proteomes" id="UP000236655">
    <property type="component" value="Chromosome"/>
</dbReference>
<accession>A0A2I7N593</accession>
<evidence type="ECO:0000313" key="1">
    <source>
        <dbReference type="EMBL" id="AUR51385.1"/>
    </source>
</evidence>
<name>A0A2I7N593_9NEIS</name>
<gene>
    <name evidence="1" type="ORF">CUN60_03410</name>
</gene>